<organism evidence="1">
    <name type="scientific">hydrothermal vent metagenome</name>
    <dbReference type="NCBI Taxonomy" id="652676"/>
    <lineage>
        <taxon>unclassified sequences</taxon>
        <taxon>metagenomes</taxon>
        <taxon>ecological metagenomes</taxon>
    </lineage>
</organism>
<gene>
    <name evidence="1" type="ORF">MNBD_GAMMA09-3246</name>
</gene>
<sequence length="211" mass="24498">MSKEPTFNESFKLASDNFCVAIKFIENQDYSALNNALLCLLKEAKRENNRLLSSLNDLTLTCLAIRNLFEIHLISKHIYNDEKALNNWYGQSHKDSKEVRDGFITLMKKKGLDTTELEEIQKFEDESLKESPFESKGGFQVRNLAEKYEYLDDYQFIYKLSSKIVHPSSMKLMAYDTLNENSNYLSVILYVGVYFSDEFSLFLQSVINENA</sequence>
<evidence type="ECO:0008006" key="2">
    <source>
        <dbReference type="Google" id="ProtNLM"/>
    </source>
</evidence>
<reference evidence="1" key="1">
    <citation type="submission" date="2018-06" db="EMBL/GenBank/DDBJ databases">
        <authorList>
            <person name="Zhirakovskaya E."/>
        </authorList>
    </citation>
    <scope>NUCLEOTIDE SEQUENCE</scope>
</reference>
<dbReference type="EMBL" id="UOFI01000146">
    <property type="protein sequence ID" value="VAW69168.1"/>
    <property type="molecule type" value="Genomic_DNA"/>
</dbReference>
<dbReference type="InterPro" id="IPR043733">
    <property type="entry name" value="DUF5677"/>
</dbReference>
<name>A0A3B0XLH9_9ZZZZ</name>
<evidence type="ECO:0000313" key="1">
    <source>
        <dbReference type="EMBL" id="VAW69168.1"/>
    </source>
</evidence>
<dbReference type="Pfam" id="PF18928">
    <property type="entry name" value="DUF5677"/>
    <property type="match status" value="1"/>
</dbReference>
<protein>
    <recommendedName>
        <fullName evidence="2">AbiV family abortive infection protein</fullName>
    </recommendedName>
</protein>
<proteinExistence type="predicted"/>
<accession>A0A3B0XLH9</accession>
<dbReference type="AlphaFoldDB" id="A0A3B0XLH9"/>